<sequence length="182" mass="20510">MTNHDLRSYRIELLDTERHDRSGFSCGVAAVDNFLKRTARKLSKVNNSRIYVMLDDEDRVIGYYALNAHAVDYTRLPARFARNRPSHGSIPAAFLSMIGVDQRYSGQGLGGELLVDALIRVARAAEHVGIAIVVLDVLDNGQPELVERRSRLYANYGFQPLPSDPMRMFLPVVTIHQLWGEN</sequence>
<dbReference type="RefSeq" id="WP_036482728.1">
    <property type="nucleotide sequence ID" value="NZ_JMQM01000001.1"/>
</dbReference>
<dbReference type="OrthoDB" id="9793394at2"/>
<evidence type="ECO:0000256" key="5">
    <source>
        <dbReference type="ARBA" id="ARBA00049880"/>
    </source>
</evidence>
<dbReference type="InterPro" id="IPR000182">
    <property type="entry name" value="GNAT_dom"/>
</dbReference>
<comment type="catalytic activity">
    <reaction evidence="5">
        <text>glycyl-tRNA(Gly) + acetyl-CoA = N-acetylglycyl-tRNA(Gly) + CoA + H(+)</text>
        <dbReference type="Rhea" id="RHEA:81867"/>
        <dbReference type="Rhea" id="RHEA-COMP:9683"/>
        <dbReference type="Rhea" id="RHEA-COMP:19766"/>
        <dbReference type="ChEBI" id="CHEBI:15378"/>
        <dbReference type="ChEBI" id="CHEBI:57287"/>
        <dbReference type="ChEBI" id="CHEBI:57288"/>
        <dbReference type="ChEBI" id="CHEBI:78522"/>
        <dbReference type="ChEBI" id="CHEBI:232036"/>
    </reaction>
</comment>
<keyword evidence="2" id="KW-1277">Toxin-antitoxin system</keyword>
<keyword evidence="8" id="KW-1185">Reference proteome</keyword>
<dbReference type="GO" id="GO:0016747">
    <property type="term" value="F:acyltransferase activity, transferring groups other than amino-acyl groups"/>
    <property type="evidence" value="ECO:0007669"/>
    <property type="project" value="InterPro"/>
</dbReference>
<protein>
    <submittedName>
        <fullName evidence="7">GCN5-related N-acetyltransferase</fullName>
    </submittedName>
</protein>
<dbReference type="PANTHER" id="PTHR36449">
    <property type="entry name" value="ACETYLTRANSFERASE-RELATED"/>
    <property type="match status" value="1"/>
</dbReference>
<dbReference type="AlphaFoldDB" id="A0A084UDV6"/>
<keyword evidence="3 7" id="KW-0808">Transferase</keyword>
<feature type="domain" description="N-acetyltransferase" evidence="6">
    <location>
        <begin position="47"/>
        <end position="160"/>
    </location>
</feature>
<dbReference type="InterPro" id="IPR016181">
    <property type="entry name" value="Acyl_CoA_acyltransferase"/>
</dbReference>
<dbReference type="eggNOG" id="COG3153">
    <property type="taxonomic scope" value="Bacteria"/>
</dbReference>
<dbReference type="Gene3D" id="3.40.630.30">
    <property type="match status" value="1"/>
</dbReference>
<evidence type="ECO:0000313" key="8">
    <source>
        <dbReference type="Proteomes" id="UP000053675"/>
    </source>
</evidence>
<keyword evidence="4" id="KW-0012">Acyltransferase</keyword>
<evidence type="ECO:0000313" key="7">
    <source>
        <dbReference type="EMBL" id="KFB11142.1"/>
    </source>
</evidence>
<name>A0A084UDV6_9HYPH</name>
<evidence type="ECO:0000256" key="3">
    <source>
        <dbReference type="ARBA" id="ARBA00022679"/>
    </source>
</evidence>
<evidence type="ECO:0000256" key="1">
    <source>
        <dbReference type="ARBA" id="ARBA00022491"/>
    </source>
</evidence>
<dbReference type="EMBL" id="JMQM01000001">
    <property type="protein sequence ID" value="KFB11142.1"/>
    <property type="molecule type" value="Genomic_DNA"/>
</dbReference>
<evidence type="ECO:0000256" key="4">
    <source>
        <dbReference type="ARBA" id="ARBA00023315"/>
    </source>
</evidence>
<dbReference type="Pfam" id="PF13508">
    <property type="entry name" value="Acetyltransf_7"/>
    <property type="match status" value="1"/>
</dbReference>
<dbReference type="STRING" id="472175.EL18_02187"/>
<comment type="caution">
    <text evidence="7">The sequence shown here is derived from an EMBL/GenBank/DDBJ whole genome shotgun (WGS) entry which is preliminary data.</text>
</comment>
<dbReference type="SUPFAM" id="SSF55729">
    <property type="entry name" value="Acyl-CoA N-acyltransferases (Nat)"/>
    <property type="match status" value="1"/>
</dbReference>
<organism evidence="7 8">
    <name type="scientific">Nitratireductor basaltis</name>
    <dbReference type="NCBI Taxonomy" id="472175"/>
    <lineage>
        <taxon>Bacteria</taxon>
        <taxon>Pseudomonadati</taxon>
        <taxon>Pseudomonadota</taxon>
        <taxon>Alphaproteobacteria</taxon>
        <taxon>Hyphomicrobiales</taxon>
        <taxon>Phyllobacteriaceae</taxon>
        <taxon>Nitratireductor</taxon>
    </lineage>
</organism>
<evidence type="ECO:0000256" key="2">
    <source>
        <dbReference type="ARBA" id="ARBA00022649"/>
    </source>
</evidence>
<keyword evidence="1" id="KW-0678">Repressor</keyword>
<accession>A0A084UDV6</accession>
<gene>
    <name evidence="7" type="ORF">EL18_02187</name>
</gene>
<dbReference type="Proteomes" id="UP000053675">
    <property type="component" value="Unassembled WGS sequence"/>
</dbReference>
<proteinExistence type="predicted"/>
<dbReference type="CDD" id="cd04301">
    <property type="entry name" value="NAT_SF"/>
    <property type="match status" value="1"/>
</dbReference>
<dbReference type="PATRIC" id="fig|472175.3.peg.2176"/>
<evidence type="ECO:0000259" key="6">
    <source>
        <dbReference type="Pfam" id="PF13508"/>
    </source>
</evidence>
<reference evidence="7 8" key="1">
    <citation type="submission" date="2014-05" db="EMBL/GenBank/DDBJ databases">
        <title>Draft Genome Sequence of Nitratireductor basaltis Strain UMTGB225, A Marine Bacterium Isolated from Green Barrel Tunicate.</title>
        <authorList>
            <person name="Gan H.Y."/>
        </authorList>
    </citation>
    <scope>NUCLEOTIDE SEQUENCE [LARGE SCALE GENOMIC DNA]</scope>
    <source>
        <strain evidence="7 8">UMTGB225</strain>
    </source>
</reference>
<dbReference type="PANTHER" id="PTHR36449:SF1">
    <property type="entry name" value="ACETYLTRANSFERASE"/>
    <property type="match status" value="1"/>
</dbReference>